<evidence type="ECO:0000259" key="4">
    <source>
        <dbReference type="PROSITE" id="PS51459"/>
    </source>
</evidence>
<dbReference type="GO" id="GO:0005524">
    <property type="term" value="F:ATP binding"/>
    <property type="evidence" value="ECO:0007669"/>
    <property type="project" value="UniProtKB-KW"/>
</dbReference>
<organism evidence="5 6">
    <name type="scientific">Selenobaculum gibii</name>
    <dbReference type="NCBI Taxonomy" id="3054208"/>
    <lineage>
        <taxon>Bacteria</taxon>
        <taxon>Bacillati</taxon>
        <taxon>Bacillota</taxon>
        <taxon>Negativicutes</taxon>
        <taxon>Selenomonadales</taxon>
        <taxon>Selenomonadaceae</taxon>
        <taxon>Selenobaculum</taxon>
    </lineage>
</organism>
<dbReference type="InterPro" id="IPR036597">
    <property type="entry name" value="Fido-like_dom_sf"/>
</dbReference>
<sequence length="241" mass="27793">MFEKIDEKQLEINRYRPLNHIQLNELKDYYKIGLVYSSNAIEGNTLDISETKVVLEDGITIGGKPMKDHLEVIGSGAAFDEMIHMINDKKELTEQSIKRLHKVLYAPIDIKNAGVYRKKQVYISGSEYSVATASEIALKMKEFILKMTEIKDTIHPVEYAARFHQELVYIHPFIDGNGRLCRTLMNLIFLQYGYPIVCISPIVKVDYIRALEQGHKNPNLFIKFIAEQVIEGQKDYLRLVK</sequence>
<evidence type="ECO:0000256" key="2">
    <source>
        <dbReference type="PIRSR" id="PIRSR640198-2"/>
    </source>
</evidence>
<feature type="active site" evidence="1">
    <location>
        <position position="171"/>
    </location>
</feature>
<keyword evidence="2" id="KW-0547">Nucleotide-binding</keyword>
<dbReference type="KEGG" id="sgbi:P3F81_02075"/>
<evidence type="ECO:0000256" key="1">
    <source>
        <dbReference type="PIRSR" id="PIRSR640198-1"/>
    </source>
</evidence>
<accession>A0A9Y2AHX0</accession>
<proteinExistence type="predicted"/>
<dbReference type="PROSITE" id="PS51459">
    <property type="entry name" value="FIDO"/>
    <property type="match status" value="1"/>
</dbReference>
<keyword evidence="6" id="KW-1185">Reference proteome</keyword>
<dbReference type="PANTHER" id="PTHR13504:SF38">
    <property type="entry name" value="FIDO DOMAIN-CONTAINING PROTEIN"/>
    <property type="match status" value="1"/>
</dbReference>
<evidence type="ECO:0000313" key="5">
    <source>
        <dbReference type="EMBL" id="WIW71139.1"/>
    </source>
</evidence>
<dbReference type="EMBL" id="CP120678">
    <property type="protein sequence ID" value="WIW71139.1"/>
    <property type="molecule type" value="Genomic_DNA"/>
</dbReference>
<dbReference type="InterPro" id="IPR003812">
    <property type="entry name" value="Fido"/>
</dbReference>
<evidence type="ECO:0000256" key="3">
    <source>
        <dbReference type="PIRSR" id="PIRSR640198-3"/>
    </source>
</evidence>
<dbReference type="PANTHER" id="PTHR13504">
    <property type="entry name" value="FIDO DOMAIN-CONTAINING PROTEIN DDB_G0283145"/>
    <property type="match status" value="1"/>
</dbReference>
<feature type="site" description="Important for autoinhibition of adenylyltransferase activity" evidence="3">
    <location>
        <position position="42"/>
    </location>
</feature>
<dbReference type="Gene3D" id="1.10.3290.10">
    <property type="entry name" value="Fido-like domain"/>
    <property type="match status" value="1"/>
</dbReference>
<gene>
    <name evidence="5" type="ORF">P3F81_02075</name>
</gene>
<feature type="domain" description="Fido" evidence="4">
    <location>
        <begin position="92"/>
        <end position="227"/>
    </location>
</feature>
<dbReference type="AlphaFoldDB" id="A0A9Y2AHX0"/>
<dbReference type="Proteomes" id="UP001243623">
    <property type="component" value="Chromosome"/>
</dbReference>
<keyword evidence="2" id="KW-0067">ATP-binding</keyword>
<dbReference type="InterPro" id="IPR040198">
    <property type="entry name" value="Fido_containing"/>
</dbReference>
<protein>
    <submittedName>
        <fullName evidence="5">Fic family protein</fullName>
    </submittedName>
</protein>
<dbReference type="SUPFAM" id="SSF140931">
    <property type="entry name" value="Fic-like"/>
    <property type="match status" value="1"/>
</dbReference>
<dbReference type="RefSeq" id="WP_147666792.1">
    <property type="nucleotide sequence ID" value="NZ_CP120678.1"/>
</dbReference>
<evidence type="ECO:0000313" key="6">
    <source>
        <dbReference type="Proteomes" id="UP001243623"/>
    </source>
</evidence>
<feature type="binding site" evidence="2">
    <location>
        <begin position="175"/>
        <end position="182"/>
    </location>
    <ligand>
        <name>ATP</name>
        <dbReference type="ChEBI" id="CHEBI:30616"/>
    </ligand>
</feature>
<name>A0A9Y2AHX0_9FIRM</name>
<dbReference type="Pfam" id="PF02661">
    <property type="entry name" value="Fic"/>
    <property type="match status" value="1"/>
</dbReference>
<reference evidence="5" key="1">
    <citation type="submission" date="2023-03" db="EMBL/GenBank/DDBJ databases">
        <title>Selenobaculum gbiensis gen. nov. sp. nov., a new bacterium isolated from the gut microbiota of IBD patient.</title>
        <authorList>
            <person name="Yeo S."/>
            <person name="Park H."/>
            <person name="Huh C.S."/>
        </authorList>
    </citation>
    <scope>NUCLEOTIDE SEQUENCE</scope>
    <source>
        <strain evidence="5">ICN-92133</strain>
    </source>
</reference>